<gene>
    <name evidence="8" type="ORF">SAMN05443244_1223</name>
</gene>
<proteinExistence type="predicted"/>
<dbReference type="CDD" id="cd07185">
    <property type="entry name" value="OmpA_C-like"/>
    <property type="match status" value="1"/>
</dbReference>
<name>A0A1H4KJT0_9BACT</name>
<feature type="compositionally biased region" description="Low complexity" evidence="5">
    <location>
        <begin position="323"/>
        <end position="340"/>
    </location>
</feature>
<dbReference type="PRINTS" id="PR01021">
    <property type="entry name" value="OMPADOMAIN"/>
</dbReference>
<dbReference type="Gene3D" id="3.30.1330.60">
    <property type="entry name" value="OmpA-like domain"/>
    <property type="match status" value="1"/>
</dbReference>
<evidence type="ECO:0000256" key="3">
    <source>
        <dbReference type="ARBA" id="ARBA00023237"/>
    </source>
</evidence>
<evidence type="ECO:0000256" key="5">
    <source>
        <dbReference type="SAM" id="MobiDB-lite"/>
    </source>
</evidence>
<evidence type="ECO:0000313" key="8">
    <source>
        <dbReference type="EMBL" id="SEB58496.1"/>
    </source>
</evidence>
<dbReference type="InterPro" id="IPR050330">
    <property type="entry name" value="Bact_OuterMem_StrucFunc"/>
</dbReference>
<feature type="chain" id="PRO_5010245546" evidence="6">
    <location>
        <begin position="30"/>
        <end position="532"/>
    </location>
</feature>
<organism evidence="8 9">
    <name type="scientific">Terriglobus roseus</name>
    <dbReference type="NCBI Taxonomy" id="392734"/>
    <lineage>
        <taxon>Bacteria</taxon>
        <taxon>Pseudomonadati</taxon>
        <taxon>Acidobacteriota</taxon>
        <taxon>Terriglobia</taxon>
        <taxon>Terriglobales</taxon>
        <taxon>Acidobacteriaceae</taxon>
        <taxon>Terriglobus</taxon>
    </lineage>
</organism>
<dbReference type="PANTHER" id="PTHR30329:SF21">
    <property type="entry name" value="LIPOPROTEIN YIAD-RELATED"/>
    <property type="match status" value="1"/>
</dbReference>
<evidence type="ECO:0000256" key="1">
    <source>
        <dbReference type="ARBA" id="ARBA00004442"/>
    </source>
</evidence>
<dbReference type="PROSITE" id="PS51123">
    <property type="entry name" value="OMPA_2"/>
    <property type="match status" value="1"/>
</dbReference>
<dbReference type="PROSITE" id="PS51257">
    <property type="entry name" value="PROKAR_LIPOPROTEIN"/>
    <property type="match status" value="1"/>
</dbReference>
<evidence type="ECO:0000256" key="6">
    <source>
        <dbReference type="SAM" id="SignalP"/>
    </source>
</evidence>
<evidence type="ECO:0000313" key="9">
    <source>
        <dbReference type="Proteomes" id="UP000182409"/>
    </source>
</evidence>
<evidence type="ECO:0000256" key="4">
    <source>
        <dbReference type="PROSITE-ProRule" id="PRU00473"/>
    </source>
</evidence>
<sequence length="532" mass="56718">MNRMGNKAIQFGAAALLTSALACGAFAHAQELNPTADPQTRTGVQNGGKPVGELNGVPLYRVNVVRRDLDAVNYLHRSGSTKLAFAGTPLLPNAKGEAKVDSGKGRINIEVKLKGLTPANGFGPEYLTYVLWAITPDGAPQNLGEVLPTGGDHTVDMQVTSNLQSFGMIVTAEPYFAVKVPSDVVVMENHIIEDKTNGVLEKVNAKYTLLPKGLYAQTEGSKTVFRPVTRNEHSPLELYEAHNAYQIALMAGADKYAPDIIAQVKTSLQNADDMDQSKHRDEKMEITMAREAVQRSEDARVSTLRKKEQERSLAEVNARKDAQLQAQASQMEAQQSALAAERAKAAADREAAERARAEAAAADANANAAAADAKAAAAQQSVKAMRERLRAQLNAVLATQETARGLVVTLGDVLFDTGKSALKQNAQISLAKVSAILMQYPDLKLQIDGYTDSVGSDELNLKLSQSRADSTRAFLVNNGVSPANVTSMGFGKSNPVADNSTAAGKAQNRRVEMVVSGPSIGVTTQAEPSPVQ</sequence>
<dbReference type="InterPro" id="IPR006664">
    <property type="entry name" value="OMP_bac"/>
</dbReference>
<accession>A0A1H4KJT0</accession>
<dbReference type="OrthoDB" id="9782229at2"/>
<feature type="region of interest" description="Disordered" evidence="5">
    <location>
        <begin position="294"/>
        <end position="345"/>
    </location>
</feature>
<reference evidence="8 9" key="1">
    <citation type="submission" date="2016-10" db="EMBL/GenBank/DDBJ databases">
        <authorList>
            <person name="de Groot N.N."/>
        </authorList>
    </citation>
    <scope>NUCLEOTIDE SEQUENCE [LARGE SCALE GENOMIC DNA]</scope>
    <source>
        <strain evidence="8 9">AB35.6</strain>
    </source>
</reference>
<dbReference type="SUPFAM" id="SSF103088">
    <property type="entry name" value="OmpA-like"/>
    <property type="match status" value="1"/>
</dbReference>
<dbReference type="Proteomes" id="UP000182409">
    <property type="component" value="Unassembled WGS sequence"/>
</dbReference>
<keyword evidence="6" id="KW-0732">Signal</keyword>
<dbReference type="GO" id="GO:0009279">
    <property type="term" value="C:cell outer membrane"/>
    <property type="evidence" value="ECO:0007669"/>
    <property type="project" value="UniProtKB-SubCell"/>
</dbReference>
<keyword evidence="2 4" id="KW-0472">Membrane</keyword>
<dbReference type="InterPro" id="IPR036737">
    <property type="entry name" value="OmpA-like_sf"/>
</dbReference>
<feature type="compositionally biased region" description="Basic and acidic residues" evidence="5">
    <location>
        <begin position="294"/>
        <end position="322"/>
    </location>
</feature>
<evidence type="ECO:0000259" key="7">
    <source>
        <dbReference type="PROSITE" id="PS51123"/>
    </source>
</evidence>
<keyword evidence="3" id="KW-0998">Cell outer membrane</keyword>
<feature type="signal peptide" evidence="6">
    <location>
        <begin position="1"/>
        <end position="29"/>
    </location>
</feature>
<feature type="domain" description="OmpA-like" evidence="7">
    <location>
        <begin position="402"/>
        <end position="519"/>
    </location>
</feature>
<dbReference type="Pfam" id="PF00691">
    <property type="entry name" value="OmpA"/>
    <property type="match status" value="1"/>
</dbReference>
<dbReference type="EMBL" id="FNSD01000001">
    <property type="protein sequence ID" value="SEB58496.1"/>
    <property type="molecule type" value="Genomic_DNA"/>
</dbReference>
<dbReference type="PANTHER" id="PTHR30329">
    <property type="entry name" value="STATOR ELEMENT OF FLAGELLAR MOTOR COMPLEX"/>
    <property type="match status" value="1"/>
</dbReference>
<comment type="subcellular location">
    <subcellularLocation>
        <location evidence="1">Cell outer membrane</location>
    </subcellularLocation>
</comment>
<protein>
    <submittedName>
        <fullName evidence="8">Outer membrane protein OmpA</fullName>
    </submittedName>
</protein>
<dbReference type="AlphaFoldDB" id="A0A1H4KJT0"/>
<dbReference type="RefSeq" id="WP_074652804.1">
    <property type="nucleotide sequence ID" value="NZ_FNSD01000001.1"/>
</dbReference>
<evidence type="ECO:0000256" key="2">
    <source>
        <dbReference type="ARBA" id="ARBA00023136"/>
    </source>
</evidence>
<dbReference type="InterPro" id="IPR006665">
    <property type="entry name" value="OmpA-like"/>
</dbReference>